<evidence type="ECO:0000256" key="1">
    <source>
        <dbReference type="ARBA" id="ARBA00038310"/>
    </source>
</evidence>
<dbReference type="Gene3D" id="3.20.20.140">
    <property type="entry name" value="Metal-dependent hydrolases"/>
    <property type="match status" value="1"/>
</dbReference>
<reference evidence="3 4" key="2">
    <citation type="journal article" date="2017" name="Antonie Van Leeuwenhoek">
        <title>Rhizobium rhizosphaerae sp. nov., a novel species isolated from rice rhizosphere.</title>
        <authorList>
            <person name="Zhao J.J."/>
            <person name="Zhang J."/>
            <person name="Zhang R.J."/>
            <person name="Zhang C.W."/>
            <person name="Yin H.Q."/>
            <person name="Zhang X.X."/>
        </authorList>
    </citation>
    <scope>NUCLEOTIDE SEQUENCE [LARGE SCALE GENOMIC DNA]</scope>
    <source>
        <strain evidence="3 4">ACAM 611</strain>
    </source>
</reference>
<evidence type="ECO:0000313" key="4">
    <source>
        <dbReference type="Proteomes" id="UP000053586"/>
    </source>
</evidence>
<dbReference type="Proteomes" id="UP000053586">
    <property type="component" value="Unassembled WGS sequence"/>
</dbReference>
<dbReference type="OrthoDB" id="9787654at2"/>
<dbReference type="EMBL" id="BAET01000007">
    <property type="protein sequence ID" value="GAB54879.1"/>
    <property type="molecule type" value="Genomic_DNA"/>
</dbReference>
<dbReference type="RefSeq" id="WP_006003427.1">
    <property type="nucleotide sequence ID" value="NZ_BAET01000007.1"/>
</dbReference>
<dbReference type="PANTHER" id="PTHR43569:SF2">
    <property type="entry name" value="AMIDOHYDROLASE-RELATED DOMAIN-CONTAINING PROTEIN"/>
    <property type="match status" value="1"/>
</dbReference>
<dbReference type="InterPro" id="IPR052350">
    <property type="entry name" value="Metallo-dep_Lactonases"/>
</dbReference>
<evidence type="ECO:0000313" key="3">
    <source>
        <dbReference type="EMBL" id="GAB54879.1"/>
    </source>
</evidence>
<dbReference type="InterPro" id="IPR006680">
    <property type="entry name" value="Amidohydro-rel"/>
</dbReference>
<dbReference type="eggNOG" id="COG3618">
    <property type="taxonomic scope" value="Bacteria"/>
</dbReference>
<feature type="domain" description="Amidohydrolase-related" evidence="2">
    <location>
        <begin position="124"/>
        <end position="291"/>
    </location>
</feature>
<evidence type="ECO:0000259" key="2">
    <source>
        <dbReference type="Pfam" id="PF04909"/>
    </source>
</evidence>
<dbReference type="Pfam" id="PF04909">
    <property type="entry name" value="Amidohydro_2"/>
    <property type="match status" value="1"/>
</dbReference>
<dbReference type="PANTHER" id="PTHR43569">
    <property type="entry name" value="AMIDOHYDROLASE"/>
    <property type="match status" value="1"/>
</dbReference>
<comment type="similarity">
    <text evidence="1">Belongs to the metallo-dependent hydrolases superfamily.</text>
</comment>
<proteinExistence type="inferred from homology"/>
<comment type="caution">
    <text evidence="3">The sequence shown here is derived from an EMBL/GenBank/DDBJ whole genome shotgun (WGS) entry which is preliminary data.</text>
</comment>
<protein>
    <recommendedName>
        <fullName evidence="2">Amidohydrolase-related domain-containing protein</fullName>
    </recommendedName>
</protein>
<dbReference type="GO" id="GO:0016787">
    <property type="term" value="F:hydrolase activity"/>
    <property type="evidence" value="ECO:0007669"/>
    <property type="project" value="InterPro"/>
</dbReference>
<reference evidence="3 4" key="1">
    <citation type="journal article" date="2012" name="J. Bacteriol.">
        <title>Genome sequence of proteorhodopsin-containing sea ice bacterium Glaciecola punicea ACAM 611T.</title>
        <authorList>
            <person name="Qin Q.-L."/>
            <person name="Xie B.-B."/>
            <person name="Shu Y.-L."/>
            <person name="Rong J.-C."/>
            <person name="Zhao D.-L."/>
            <person name="Zhang X.-Y."/>
            <person name="Chen X.-L."/>
            <person name="Zhou B.-C."/>
            <person name="Zhanga Y.-Z."/>
        </authorList>
    </citation>
    <scope>NUCLEOTIDE SEQUENCE [LARGE SCALE GENOMIC DNA]</scope>
    <source>
        <strain evidence="3 4">ACAM 611</strain>
    </source>
</reference>
<sequence length="292" mass="33039">MHKIIDPHVHFFDLAQGEYAWLLPQNQPHWPDKALINKNTMPDSLQVSDHCLLLGAVHVEAGFDNLNPKNELDWLESQVYPQAPLTQFSTIGFIDICADSNIFQLQLDGMKSYPTLCGFRYIFDAHTPMFEQKAQIMQNLSLISQAGLLLEFQADFTNTALIRAVISLLYSLPELKIVINHAGLPPQNDSGSFGLWKENMRLFAHLPKCYVKCSGFEMTSRQYTVEHVCSVLSATVDLFGEDRMMIASNFPLTSLTMSYFAYWELMIACAQQIGLELDKVLNTNAKDLYGFA</sequence>
<dbReference type="AlphaFoldDB" id="H5T9A2"/>
<gene>
    <name evidence="3" type="ORF">GPUN_0741</name>
</gene>
<name>H5T9A2_9ALTE</name>
<keyword evidence="4" id="KW-1185">Reference proteome</keyword>
<dbReference type="STRING" id="56804.BAE46_00085"/>
<dbReference type="InterPro" id="IPR032466">
    <property type="entry name" value="Metal_Hydrolase"/>
</dbReference>
<accession>H5T9A2</accession>
<dbReference type="SUPFAM" id="SSF51556">
    <property type="entry name" value="Metallo-dependent hydrolases"/>
    <property type="match status" value="1"/>
</dbReference>
<organism evidence="3 4">
    <name type="scientific">Glaciecola punicea ACAM 611</name>
    <dbReference type="NCBI Taxonomy" id="1121923"/>
    <lineage>
        <taxon>Bacteria</taxon>
        <taxon>Pseudomonadati</taxon>
        <taxon>Pseudomonadota</taxon>
        <taxon>Gammaproteobacteria</taxon>
        <taxon>Alteromonadales</taxon>
        <taxon>Alteromonadaceae</taxon>
        <taxon>Glaciecola</taxon>
    </lineage>
</organism>